<keyword evidence="1" id="KW-0472">Membrane</keyword>
<keyword evidence="1" id="KW-1133">Transmembrane helix</keyword>
<feature type="transmembrane region" description="Helical" evidence="1">
    <location>
        <begin position="96"/>
        <end position="114"/>
    </location>
</feature>
<keyword evidence="1" id="KW-0812">Transmembrane</keyword>
<reference evidence="3" key="1">
    <citation type="submission" date="2017-02" db="EMBL/GenBank/DDBJ databases">
        <title>Comparative genomics and description of representatives of a novel lineage of planctomycetes thriving in anoxic sediments.</title>
        <authorList>
            <person name="Spring S."/>
            <person name="Bunk B."/>
            <person name="Sproer C."/>
        </authorList>
    </citation>
    <scope>NUCLEOTIDE SEQUENCE [LARGE SCALE GENOMIC DNA]</scope>
    <source>
        <strain evidence="3">ST-NAGAB-D1</strain>
    </source>
</reference>
<feature type="transmembrane region" description="Helical" evidence="1">
    <location>
        <begin position="66"/>
        <end position="84"/>
    </location>
</feature>
<dbReference type="OrthoDB" id="288647at2"/>
<feature type="transmembrane region" description="Helical" evidence="1">
    <location>
        <begin position="40"/>
        <end position="59"/>
    </location>
</feature>
<name>A0A1U9NRB1_9BACT</name>
<protein>
    <submittedName>
        <fullName evidence="2">Putative integral membrane protein</fullName>
    </submittedName>
</protein>
<dbReference type="RefSeq" id="WP_146663914.1">
    <property type="nucleotide sequence ID" value="NZ_CP019791.1"/>
</dbReference>
<feature type="transmembrane region" description="Helical" evidence="1">
    <location>
        <begin position="7"/>
        <end position="28"/>
    </location>
</feature>
<gene>
    <name evidence="2" type="ORF">STSP2_03523</name>
</gene>
<organism evidence="2 3">
    <name type="scientific">Anaerohalosphaera lusitana</name>
    <dbReference type="NCBI Taxonomy" id="1936003"/>
    <lineage>
        <taxon>Bacteria</taxon>
        <taxon>Pseudomonadati</taxon>
        <taxon>Planctomycetota</taxon>
        <taxon>Phycisphaerae</taxon>
        <taxon>Sedimentisphaerales</taxon>
        <taxon>Anaerohalosphaeraceae</taxon>
        <taxon>Anaerohalosphaera</taxon>
    </lineage>
</organism>
<dbReference type="AlphaFoldDB" id="A0A1U9NRB1"/>
<accession>A0A1U9NRB1</accession>
<dbReference type="KEGG" id="alus:STSP2_03523"/>
<dbReference type="EMBL" id="CP019791">
    <property type="protein sequence ID" value="AQT70317.1"/>
    <property type="molecule type" value="Genomic_DNA"/>
</dbReference>
<evidence type="ECO:0000313" key="2">
    <source>
        <dbReference type="EMBL" id="AQT70317.1"/>
    </source>
</evidence>
<sequence length="122" mass="13026">MVKVGRWVIFVFVITVVFTLTHIPQVNMPSDLGVGNFDKILHAGAYGVLAFVGIWAVGFGRGWRGYVGLAMMLAGLGVVDELTQPWVGRTCGVDDWAANVVGIVVVLGVVRVAGGWGRGKEK</sequence>
<evidence type="ECO:0000256" key="1">
    <source>
        <dbReference type="SAM" id="Phobius"/>
    </source>
</evidence>
<dbReference type="Proteomes" id="UP000189674">
    <property type="component" value="Chromosome"/>
</dbReference>
<evidence type="ECO:0000313" key="3">
    <source>
        <dbReference type="Proteomes" id="UP000189674"/>
    </source>
</evidence>
<proteinExistence type="predicted"/>
<dbReference type="NCBIfam" id="NF037970">
    <property type="entry name" value="vanZ_1"/>
    <property type="match status" value="1"/>
</dbReference>
<keyword evidence="3" id="KW-1185">Reference proteome</keyword>